<proteinExistence type="predicted"/>
<dbReference type="Proteomes" id="UP001153076">
    <property type="component" value="Unassembled WGS sequence"/>
</dbReference>
<comment type="caution">
    <text evidence="1">The sequence shown here is derived from an EMBL/GenBank/DDBJ whole genome shotgun (WGS) entry which is preliminary data.</text>
</comment>
<dbReference type="EMBL" id="JAKOGI010000313">
    <property type="protein sequence ID" value="KAJ8437188.1"/>
    <property type="molecule type" value="Genomic_DNA"/>
</dbReference>
<name>A0A9Q1QCH1_9CARY</name>
<evidence type="ECO:0000313" key="1">
    <source>
        <dbReference type="EMBL" id="KAJ8437188.1"/>
    </source>
</evidence>
<dbReference type="AlphaFoldDB" id="A0A9Q1QCH1"/>
<evidence type="ECO:0000313" key="2">
    <source>
        <dbReference type="Proteomes" id="UP001153076"/>
    </source>
</evidence>
<protein>
    <submittedName>
        <fullName evidence="1">Uncharacterized protein</fullName>
    </submittedName>
</protein>
<accession>A0A9Q1QCH1</accession>
<organism evidence="1 2">
    <name type="scientific">Carnegiea gigantea</name>
    <dbReference type="NCBI Taxonomy" id="171969"/>
    <lineage>
        <taxon>Eukaryota</taxon>
        <taxon>Viridiplantae</taxon>
        <taxon>Streptophyta</taxon>
        <taxon>Embryophyta</taxon>
        <taxon>Tracheophyta</taxon>
        <taxon>Spermatophyta</taxon>
        <taxon>Magnoliopsida</taxon>
        <taxon>eudicotyledons</taxon>
        <taxon>Gunneridae</taxon>
        <taxon>Pentapetalae</taxon>
        <taxon>Caryophyllales</taxon>
        <taxon>Cactineae</taxon>
        <taxon>Cactaceae</taxon>
        <taxon>Cactoideae</taxon>
        <taxon>Echinocereeae</taxon>
        <taxon>Carnegiea</taxon>
    </lineage>
</organism>
<reference evidence="1" key="1">
    <citation type="submission" date="2022-04" db="EMBL/GenBank/DDBJ databases">
        <title>Carnegiea gigantea Genome sequencing and assembly v2.</title>
        <authorList>
            <person name="Copetti D."/>
            <person name="Sanderson M.J."/>
            <person name="Burquez A."/>
            <person name="Wojciechowski M.F."/>
        </authorList>
    </citation>
    <scope>NUCLEOTIDE SEQUENCE</scope>
    <source>
        <strain evidence="1">SGP5-SGP5p</strain>
        <tissue evidence="1">Aerial part</tissue>
    </source>
</reference>
<sequence>MDKIALYILENFKWDQKEVVLSPEPLPYDHKDLCPNFDLAAAEEAARDFLLPEIPQVAFCAILLNDAIKLGRERVPALFYIMVFPDFLKYRVGIRPLQGNFQGAAHPPRPLPENYHDLCLYFDLAVVEEAARDFRIPEMIQAVFYAMVVNETLELGILSRDLAKHLKVSP</sequence>
<keyword evidence="2" id="KW-1185">Reference proteome</keyword>
<gene>
    <name evidence="1" type="ORF">Cgig2_007538</name>
</gene>